<proteinExistence type="predicted"/>
<name>A0A2W5UYE1_9BACT</name>
<evidence type="ECO:0000256" key="1">
    <source>
        <dbReference type="SAM" id="MobiDB-lite"/>
    </source>
</evidence>
<evidence type="ECO:0000259" key="3">
    <source>
        <dbReference type="Pfam" id="PF26514"/>
    </source>
</evidence>
<keyword evidence="2" id="KW-0472">Membrane</keyword>
<evidence type="ECO:0000313" key="4">
    <source>
        <dbReference type="EMBL" id="PZR08424.1"/>
    </source>
</evidence>
<protein>
    <recommendedName>
        <fullName evidence="3">DUF8173 domain-containing protein</fullName>
    </recommendedName>
</protein>
<organism evidence="4 5">
    <name type="scientific">Archangium gephyra</name>
    <dbReference type="NCBI Taxonomy" id="48"/>
    <lineage>
        <taxon>Bacteria</taxon>
        <taxon>Pseudomonadati</taxon>
        <taxon>Myxococcota</taxon>
        <taxon>Myxococcia</taxon>
        <taxon>Myxococcales</taxon>
        <taxon>Cystobacterineae</taxon>
        <taxon>Archangiaceae</taxon>
        <taxon>Archangium</taxon>
    </lineage>
</organism>
<feature type="transmembrane region" description="Helical" evidence="2">
    <location>
        <begin position="354"/>
        <end position="372"/>
    </location>
</feature>
<accession>A0A2W5UYE1</accession>
<keyword evidence="2" id="KW-0812">Transmembrane</keyword>
<dbReference type="InterPro" id="IPR058486">
    <property type="entry name" value="DUF8173"/>
</dbReference>
<comment type="caution">
    <text evidence="4">The sequence shown here is derived from an EMBL/GenBank/DDBJ whole genome shotgun (WGS) entry which is preliminary data.</text>
</comment>
<dbReference type="Pfam" id="PF26514">
    <property type="entry name" value="DUF8173"/>
    <property type="match status" value="1"/>
</dbReference>
<dbReference type="SUPFAM" id="SSF51161">
    <property type="entry name" value="Trimeric LpxA-like enzymes"/>
    <property type="match status" value="1"/>
</dbReference>
<feature type="region of interest" description="Disordered" evidence="1">
    <location>
        <begin position="153"/>
        <end position="200"/>
    </location>
</feature>
<dbReference type="Proteomes" id="UP000249061">
    <property type="component" value="Unassembled WGS sequence"/>
</dbReference>
<gene>
    <name evidence="4" type="ORF">DI536_24920</name>
</gene>
<feature type="transmembrane region" description="Helical" evidence="2">
    <location>
        <begin position="452"/>
        <end position="468"/>
    </location>
</feature>
<dbReference type="EMBL" id="QFQP01000025">
    <property type="protein sequence ID" value="PZR08424.1"/>
    <property type="molecule type" value="Genomic_DNA"/>
</dbReference>
<feature type="compositionally biased region" description="Basic and acidic residues" evidence="1">
    <location>
        <begin position="163"/>
        <end position="200"/>
    </location>
</feature>
<evidence type="ECO:0000313" key="5">
    <source>
        <dbReference type="Proteomes" id="UP000249061"/>
    </source>
</evidence>
<feature type="domain" description="DUF8173" evidence="3">
    <location>
        <begin position="345"/>
        <end position="493"/>
    </location>
</feature>
<reference evidence="4 5" key="1">
    <citation type="submission" date="2017-08" db="EMBL/GenBank/DDBJ databases">
        <title>Infants hospitalized years apart are colonized by the same room-sourced microbial strains.</title>
        <authorList>
            <person name="Brooks B."/>
            <person name="Olm M.R."/>
            <person name="Firek B.A."/>
            <person name="Baker R."/>
            <person name="Thomas B.C."/>
            <person name="Morowitz M.J."/>
            <person name="Banfield J.F."/>
        </authorList>
    </citation>
    <scope>NUCLEOTIDE SEQUENCE [LARGE SCALE GENOMIC DNA]</scope>
    <source>
        <strain evidence="4">S2_003_000_R2_14</strain>
    </source>
</reference>
<evidence type="ECO:0000256" key="2">
    <source>
        <dbReference type="SAM" id="Phobius"/>
    </source>
</evidence>
<feature type="transmembrane region" description="Helical" evidence="2">
    <location>
        <begin position="392"/>
        <end position="413"/>
    </location>
</feature>
<keyword evidence="2" id="KW-1133">Transmembrane helix</keyword>
<dbReference type="Gene3D" id="1.20.120.20">
    <property type="entry name" value="Apolipoprotein"/>
    <property type="match status" value="1"/>
</dbReference>
<feature type="transmembrane region" description="Helical" evidence="2">
    <location>
        <begin position="419"/>
        <end position="440"/>
    </location>
</feature>
<dbReference type="InterPro" id="IPR011004">
    <property type="entry name" value="Trimer_LpxA-like_sf"/>
</dbReference>
<dbReference type="Gene3D" id="3.30.1370.130">
    <property type="match status" value="1"/>
</dbReference>
<sequence length="513" mass="54004">MSSMLVMAALAASPVSLQYEGPLKDAIKQIAQKAELNVVVIGELNEPAQVNLNGVSGEDALDTIADAYGLEVKRSAKASGVWVIRKAGAGGVAAVAPVMPVIPAIPPIPPIPVIPSLPMNQGPNGAEQMRAEADEARASAEKLRAEAEVAREKLESMRSASQDARDAAREAYDEARERAQEAADEAREKAQEAAEEAREQAREFADAARERADAARDEAQAKAEVAQAQAELRRQRVSTGGPVTVEKGQHIDTAVAYGGPVIVEEGAVVEGDAVAFGGDVVLKDGAIVEGDAVSFGGTVVRGENSVVNGESVSMGGSGFGQTMARNMVKTQRTVKHLEHSEEDDEDHGFGIARFLLEFAVLFGLGFVMMMFAPQRMKAMEDAIRAEPVKNSVVGFLGGLAVFPLSLLLIVTVVGIPVALVLWMALAVALPVGLALTANVIGERIPTGKLRKTQALILAVGLLVMLVAFEIPVLGWFALFAVLSVAFGAMIRTRFGQPPKGTPVLDPLMTAPVL</sequence>
<dbReference type="AlphaFoldDB" id="A0A2W5UYE1"/>